<dbReference type="PANTHER" id="PTHR15863">
    <property type="entry name" value="MRN COMPLEX-INTERACTING PROTEIN"/>
    <property type="match status" value="1"/>
</dbReference>
<dbReference type="InterPro" id="IPR049472">
    <property type="entry name" value="MRNIP_N"/>
</dbReference>
<dbReference type="EnsemblMetazoa" id="ASTEI00875-RA">
    <property type="protein sequence ID" value="ASTEI00875-PA"/>
    <property type="gene ID" value="ASTEI00875"/>
</dbReference>
<dbReference type="STRING" id="30069.A0A182XXD9"/>
<name>A0A182XXD9_ANOST</name>
<feature type="region of interest" description="Disordered" evidence="1">
    <location>
        <begin position="296"/>
        <end position="331"/>
    </location>
</feature>
<dbReference type="Pfam" id="PF15749">
    <property type="entry name" value="MRNIP"/>
    <property type="match status" value="1"/>
</dbReference>
<dbReference type="VEuPathDB" id="VectorBase:ASTEI00875"/>
<dbReference type="AlphaFoldDB" id="A0A182XXD9"/>
<sequence>MPQELRVVRCFQCLKYQVDIVKKANKWACKVCGVKQSLAREFFRGAGKDCRSVVHQLSMRNQAMDQQEEEVVKLVVQNKIRLPKPPVNVPTTTDGQRDGSEPIHGPSKWESFLTKEATNDDPNDCLSASDSFENVSSTTFDRERINCPEIGMKATGASGWNKYRTNGQDLHSDGAQLFANNDRESSSGRNWVAQAKSSIGQASKAKQTTISFQGRDNRWSCSARNDSLELPSFHHKPNNSRRALPNTTRKFVAEAIVVPSPSTSMAPGSSASTKPPEMPIKRKLAANPPLMNFGKRIATESKPAPTNSKEPSNNVFDRKPRTDTETATVSSSKWAKYLQEDDETDENTDNNFIMF</sequence>
<feature type="region of interest" description="Disordered" evidence="1">
    <location>
        <begin position="83"/>
        <end position="107"/>
    </location>
</feature>
<dbReference type="GO" id="GO:0005634">
    <property type="term" value="C:nucleus"/>
    <property type="evidence" value="ECO:0007669"/>
    <property type="project" value="TreeGrafter"/>
</dbReference>
<evidence type="ECO:0000256" key="1">
    <source>
        <dbReference type="SAM" id="MobiDB-lite"/>
    </source>
</evidence>
<keyword evidence="4" id="KW-1185">Reference proteome</keyword>
<dbReference type="GO" id="GO:0003682">
    <property type="term" value="F:chromatin binding"/>
    <property type="evidence" value="ECO:0007669"/>
    <property type="project" value="TreeGrafter"/>
</dbReference>
<protein>
    <recommendedName>
        <fullName evidence="2">MRN complex-interacting protein N-terminal domain-containing protein</fullName>
    </recommendedName>
</protein>
<reference evidence="3" key="2">
    <citation type="submission" date="2020-05" db="UniProtKB">
        <authorList>
            <consortium name="EnsemblMetazoa"/>
        </authorList>
    </citation>
    <scope>IDENTIFICATION</scope>
    <source>
        <strain evidence="3">Indian</strain>
    </source>
</reference>
<dbReference type="GO" id="GO:0007095">
    <property type="term" value="P:mitotic G2 DNA damage checkpoint signaling"/>
    <property type="evidence" value="ECO:0007669"/>
    <property type="project" value="TreeGrafter"/>
</dbReference>
<dbReference type="OMA" id="ANKWACK"/>
<accession>A0A182XXD9</accession>
<dbReference type="VEuPathDB" id="VectorBase:ASTEI20_044559"/>
<feature type="domain" description="MRN complex-interacting protein N-terminal" evidence="2">
    <location>
        <begin position="7"/>
        <end position="112"/>
    </location>
</feature>
<organism evidence="3 4">
    <name type="scientific">Anopheles stephensi</name>
    <name type="common">Indo-Pakistan malaria mosquito</name>
    <dbReference type="NCBI Taxonomy" id="30069"/>
    <lineage>
        <taxon>Eukaryota</taxon>
        <taxon>Metazoa</taxon>
        <taxon>Ecdysozoa</taxon>
        <taxon>Arthropoda</taxon>
        <taxon>Hexapoda</taxon>
        <taxon>Insecta</taxon>
        <taxon>Pterygota</taxon>
        <taxon>Neoptera</taxon>
        <taxon>Endopterygota</taxon>
        <taxon>Diptera</taxon>
        <taxon>Nematocera</taxon>
        <taxon>Culicoidea</taxon>
        <taxon>Culicidae</taxon>
        <taxon>Anophelinae</taxon>
        <taxon>Anopheles</taxon>
    </lineage>
</organism>
<dbReference type="PANTHER" id="PTHR15863:SF2">
    <property type="entry name" value="MRN COMPLEX-INTERACTING PROTEIN"/>
    <property type="match status" value="1"/>
</dbReference>
<evidence type="ECO:0000259" key="2">
    <source>
        <dbReference type="Pfam" id="PF15749"/>
    </source>
</evidence>
<evidence type="ECO:0000313" key="4">
    <source>
        <dbReference type="Proteomes" id="UP000076408"/>
    </source>
</evidence>
<evidence type="ECO:0000313" key="3">
    <source>
        <dbReference type="EnsemblMetazoa" id="ASTEI00875-PA"/>
    </source>
</evidence>
<proteinExistence type="predicted"/>
<dbReference type="InterPro" id="IPR032739">
    <property type="entry name" value="MRNIP"/>
</dbReference>
<feature type="compositionally biased region" description="Polar residues" evidence="1">
    <location>
        <begin position="304"/>
        <end position="315"/>
    </location>
</feature>
<dbReference type="Proteomes" id="UP000076408">
    <property type="component" value="Unassembled WGS sequence"/>
</dbReference>
<reference evidence="4" key="1">
    <citation type="journal article" date="2014" name="Genome Biol.">
        <title>Genome analysis of a major urban malaria vector mosquito, Anopheles stephensi.</title>
        <authorList>
            <person name="Jiang X."/>
            <person name="Peery A."/>
            <person name="Hall A.B."/>
            <person name="Sharma A."/>
            <person name="Chen X.G."/>
            <person name="Waterhouse R.M."/>
            <person name="Komissarov A."/>
            <person name="Riehle M.M."/>
            <person name="Shouche Y."/>
            <person name="Sharakhova M.V."/>
            <person name="Lawson D."/>
            <person name="Pakpour N."/>
            <person name="Arensburger P."/>
            <person name="Davidson V.L."/>
            <person name="Eiglmeier K."/>
            <person name="Emrich S."/>
            <person name="George P."/>
            <person name="Kennedy R.C."/>
            <person name="Mane S.P."/>
            <person name="Maslen G."/>
            <person name="Oringanje C."/>
            <person name="Qi Y."/>
            <person name="Settlage R."/>
            <person name="Tojo M."/>
            <person name="Tubio J.M."/>
            <person name="Unger M.F."/>
            <person name="Wang B."/>
            <person name="Vernick K.D."/>
            <person name="Ribeiro J.M."/>
            <person name="James A.A."/>
            <person name="Michel K."/>
            <person name="Riehle M.A."/>
            <person name="Luckhart S."/>
            <person name="Sharakhov I.V."/>
            <person name="Tu Z."/>
        </authorList>
    </citation>
    <scope>NUCLEOTIDE SEQUENCE [LARGE SCALE GENOMIC DNA]</scope>
    <source>
        <strain evidence="4">Indian</strain>
    </source>
</reference>